<feature type="region of interest" description="Disordered" evidence="1">
    <location>
        <begin position="167"/>
        <end position="218"/>
    </location>
</feature>
<protein>
    <submittedName>
        <fullName evidence="5">TPM domain-containing protein</fullName>
    </submittedName>
</protein>
<name>A0A3E2X2B7_9FIRM</name>
<feature type="compositionally biased region" description="Polar residues" evidence="1">
    <location>
        <begin position="187"/>
        <end position="216"/>
    </location>
</feature>
<evidence type="ECO:0000256" key="2">
    <source>
        <dbReference type="SAM" id="Phobius"/>
    </source>
</evidence>
<evidence type="ECO:0000256" key="3">
    <source>
        <dbReference type="SAM" id="SignalP"/>
    </source>
</evidence>
<dbReference type="EMBL" id="QVIA01000001">
    <property type="protein sequence ID" value="RGC35627.1"/>
    <property type="molecule type" value="Genomic_DNA"/>
</dbReference>
<evidence type="ECO:0000256" key="1">
    <source>
        <dbReference type="SAM" id="MobiDB-lite"/>
    </source>
</evidence>
<keyword evidence="3" id="KW-0732">Signal</keyword>
<keyword evidence="2" id="KW-0812">Transmembrane</keyword>
<feature type="transmembrane region" description="Helical" evidence="2">
    <location>
        <begin position="221"/>
        <end position="241"/>
    </location>
</feature>
<comment type="caution">
    <text evidence="5">The sequence shown here is derived from an EMBL/GenBank/DDBJ whole genome shotgun (WGS) entry which is preliminary data.</text>
</comment>
<reference evidence="5 6" key="1">
    <citation type="submission" date="2018-08" db="EMBL/GenBank/DDBJ databases">
        <title>A genome reference for cultivated species of the human gut microbiota.</title>
        <authorList>
            <person name="Zou Y."/>
            <person name="Xue W."/>
            <person name="Luo G."/>
        </authorList>
    </citation>
    <scope>NUCLEOTIDE SEQUENCE [LARGE SCALE GENOMIC DNA]</scope>
    <source>
        <strain evidence="5 6">AF19-21</strain>
    </source>
</reference>
<dbReference type="Proteomes" id="UP000261111">
    <property type="component" value="Unassembled WGS sequence"/>
</dbReference>
<evidence type="ECO:0000259" key="4">
    <source>
        <dbReference type="Pfam" id="PF04536"/>
    </source>
</evidence>
<dbReference type="Pfam" id="PF04536">
    <property type="entry name" value="TPM_phosphatase"/>
    <property type="match status" value="1"/>
</dbReference>
<feature type="chain" id="PRO_5017545068" evidence="3">
    <location>
        <begin position="31"/>
        <end position="286"/>
    </location>
</feature>
<keyword evidence="2" id="KW-1133">Transmembrane helix</keyword>
<sequence>MTREGQRMKKIRFIAALLCLFLVNVIPVSANEEAGQPKVIDEVELLSNEEEAELTEQINAIITQYQTDVVLVIENQIPEADMGAEAKKLRDDNGYGIGDDRHTIMFIFETSTGMCNILQLGYENKFIPENDLRPLFNNVVQNYLSTGQYGAGFKVFLEEIGPLYEKSMNSQTGGQSAGNGDADANESESSQNYQPSNSGTAAGTGKNQQESKTSPKPKTPVSYIIPAMICGLIISFIYMFGMKAKLDTAYKQRDAEVYRNADASVQVQKDEVFLTSSIIKKPLKKK</sequence>
<dbReference type="InterPro" id="IPR007621">
    <property type="entry name" value="TPM_dom"/>
</dbReference>
<evidence type="ECO:0000313" key="6">
    <source>
        <dbReference type="Proteomes" id="UP000261111"/>
    </source>
</evidence>
<proteinExistence type="predicted"/>
<accession>A0A3E2X2B7</accession>
<keyword evidence="2" id="KW-0472">Membrane</keyword>
<gene>
    <name evidence="5" type="ORF">DWX41_01140</name>
</gene>
<organism evidence="5 6">
    <name type="scientific">Hungatella hathewayi</name>
    <dbReference type="NCBI Taxonomy" id="154046"/>
    <lineage>
        <taxon>Bacteria</taxon>
        <taxon>Bacillati</taxon>
        <taxon>Bacillota</taxon>
        <taxon>Clostridia</taxon>
        <taxon>Lachnospirales</taxon>
        <taxon>Lachnospiraceae</taxon>
        <taxon>Hungatella</taxon>
    </lineage>
</organism>
<dbReference type="AlphaFoldDB" id="A0A3E2X2B7"/>
<feature type="domain" description="TPM" evidence="4">
    <location>
        <begin position="39"/>
        <end position="160"/>
    </location>
</feature>
<feature type="signal peptide" evidence="3">
    <location>
        <begin position="1"/>
        <end position="30"/>
    </location>
</feature>
<dbReference type="Gene3D" id="3.10.310.50">
    <property type="match status" value="1"/>
</dbReference>
<evidence type="ECO:0000313" key="5">
    <source>
        <dbReference type="EMBL" id="RGC35627.1"/>
    </source>
</evidence>